<keyword evidence="2" id="KW-0560">Oxidoreductase</keyword>
<organism evidence="4 5">
    <name type="scientific">Pseudomonas jinjuensis</name>
    <dbReference type="NCBI Taxonomy" id="198616"/>
    <lineage>
        <taxon>Bacteria</taxon>
        <taxon>Pseudomonadati</taxon>
        <taxon>Pseudomonadota</taxon>
        <taxon>Gammaproteobacteria</taxon>
        <taxon>Pseudomonadales</taxon>
        <taxon>Pseudomonadaceae</taxon>
        <taxon>Pseudomonas</taxon>
    </lineage>
</organism>
<evidence type="ECO:0000256" key="1">
    <source>
        <dbReference type="ARBA" id="ARBA00022964"/>
    </source>
</evidence>
<sequence length="356" mass="39374">MSTHTKVAVQDSPAPENGIAYRERLAALNVAPLWDVLKGLVPTEPRAKSRPHNWQWAQMRERLIESGSVVSAEEAERRVLMLGNPGMDGLPYATDTMYAGLQLILPGEIARAHRHTQSALRFVLEGVGGYTSVDGIRTEMHRGDFIVTPAWTWHDHGNDGDGPVMWLDGLDLPLVSFLRAGFREEYGAATQFPRRGESDQVLLRYSDALLPLESTHAGASSPIFNYPYARTREVLDRLARHSDIDSCHGVNVRYANPLTGSWAMPTIAASMRLIPRGYTTEFFQSVEGTVLVGVEGATSVEIEGAGRFDIAANDVFAVPGWSRWRMSAGASEDSVLFAYSDRPVFEKLGLYREKRG</sequence>
<dbReference type="STRING" id="198616.SAMN05216193_10415"/>
<protein>
    <submittedName>
        <fullName evidence="4">Gentisate 1,2-dioxygenase</fullName>
    </submittedName>
</protein>
<reference evidence="5" key="1">
    <citation type="submission" date="2016-10" db="EMBL/GenBank/DDBJ databases">
        <authorList>
            <person name="Varghese N."/>
            <person name="Submissions S."/>
        </authorList>
    </citation>
    <scope>NUCLEOTIDE SEQUENCE [LARGE SCALE GENOMIC DNA]</scope>
    <source>
        <strain evidence="5">JCM 21621</strain>
    </source>
</reference>
<accession>A0A1H0CTF4</accession>
<dbReference type="EMBL" id="FNIJ01000004">
    <property type="protein sequence ID" value="SDN61085.1"/>
    <property type="molecule type" value="Genomic_DNA"/>
</dbReference>
<evidence type="ECO:0000313" key="4">
    <source>
        <dbReference type="EMBL" id="SDN61085.1"/>
    </source>
</evidence>
<dbReference type="AlphaFoldDB" id="A0A1H0CTF4"/>
<dbReference type="Proteomes" id="UP000242957">
    <property type="component" value="Unassembled WGS sequence"/>
</dbReference>
<evidence type="ECO:0000313" key="5">
    <source>
        <dbReference type="Proteomes" id="UP000242957"/>
    </source>
</evidence>
<gene>
    <name evidence="4" type="ORF">SAMN05216193_10415</name>
</gene>
<dbReference type="InterPro" id="IPR011051">
    <property type="entry name" value="RmlC_Cupin_sf"/>
</dbReference>
<keyword evidence="5" id="KW-1185">Reference proteome</keyword>
<dbReference type="InterPro" id="IPR014710">
    <property type="entry name" value="RmlC-like_jellyroll"/>
</dbReference>
<dbReference type="Gene3D" id="2.60.120.10">
    <property type="entry name" value="Jelly Rolls"/>
    <property type="match status" value="1"/>
</dbReference>
<dbReference type="InterPro" id="IPR047183">
    <property type="entry name" value="GDO-like"/>
</dbReference>
<dbReference type="CDD" id="cd02216">
    <property type="entry name" value="cupin_GDO-like_N"/>
    <property type="match status" value="1"/>
</dbReference>
<dbReference type="PANTHER" id="PTHR41517">
    <property type="entry name" value="1,2-DIOXYGENASE PROTEIN-RELATED"/>
    <property type="match status" value="1"/>
</dbReference>
<dbReference type="CDD" id="cd06992">
    <property type="entry name" value="cupin_GDO-like_C"/>
    <property type="match status" value="1"/>
</dbReference>
<dbReference type="SUPFAM" id="SSF51182">
    <property type="entry name" value="RmlC-like cupins"/>
    <property type="match status" value="1"/>
</dbReference>
<dbReference type="InterPro" id="IPR013096">
    <property type="entry name" value="Cupin_2"/>
</dbReference>
<proteinExistence type="predicted"/>
<name>A0A1H0CTF4_9PSED</name>
<dbReference type="Pfam" id="PF07883">
    <property type="entry name" value="Cupin_2"/>
    <property type="match status" value="1"/>
</dbReference>
<dbReference type="OrthoDB" id="285029at2"/>
<dbReference type="PANTHER" id="PTHR41517:SF1">
    <property type="entry name" value="CUPIN"/>
    <property type="match status" value="1"/>
</dbReference>
<dbReference type="GO" id="GO:0051213">
    <property type="term" value="F:dioxygenase activity"/>
    <property type="evidence" value="ECO:0007669"/>
    <property type="project" value="UniProtKB-KW"/>
</dbReference>
<evidence type="ECO:0000256" key="2">
    <source>
        <dbReference type="ARBA" id="ARBA00023002"/>
    </source>
</evidence>
<evidence type="ECO:0000259" key="3">
    <source>
        <dbReference type="Pfam" id="PF07883"/>
    </source>
</evidence>
<dbReference type="RefSeq" id="WP_084314289.1">
    <property type="nucleotide sequence ID" value="NZ_FNIJ01000004.1"/>
</dbReference>
<keyword evidence="1 4" id="KW-0223">Dioxygenase</keyword>
<feature type="domain" description="Cupin type-2" evidence="3">
    <location>
        <begin position="101"/>
        <end position="168"/>
    </location>
</feature>